<dbReference type="Gene3D" id="3.30.390.100">
    <property type="match status" value="1"/>
</dbReference>
<proteinExistence type="predicted"/>
<evidence type="ECO:0000313" key="3">
    <source>
        <dbReference type="EMBL" id="OKL50804.1"/>
    </source>
</evidence>
<organism evidence="3 4">
    <name type="scientific">Buchananella hordeovulneris</name>
    <dbReference type="NCBI Taxonomy" id="52770"/>
    <lineage>
        <taxon>Bacteria</taxon>
        <taxon>Bacillati</taxon>
        <taxon>Actinomycetota</taxon>
        <taxon>Actinomycetes</taxon>
        <taxon>Actinomycetales</taxon>
        <taxon>Actinomycetaceae</taxon>
        <taxon>Buchananella</taxon>
    </lineage>
</organism>
<sequence>MSDAWEIYDRLIEPIPAGVRVDSAGVGEKWCWVLSSEGGLGVALKMPLTTRPARLPLTELTGRDLREVAQLAKSWNFLEAGLGMAAINAWWGQPERVAAHGYQPCVENNWARTFHAFQDQTAGKRVAIIGHFPFAPAALPHVAELAILERFPVAGDYPDPASEYLLPAMDYVFITGSVFVNKTAPRLLELSRAAHTVLVGPSTPAAPWLHEYGVDELTAFVTHSPAPMSRILESGVHDGWYAYGHRMQHLPT</sequence>
<dbReference type="Gene3D" id="3.40.50.11590">
    <property type="match status" value="1"/>
</dbReference>
<dbReference type="Proteomes" id="UP000185612">
    <property type="component" value="Unassembled WGS sequence"/>
</dbReference>
<gene>
    <name evidence="3" type="ORF">BSZ40_10640</name>
</gene>
<dbReference type="InterPro" id="IPR007161">
    <property type="entry name" value="DUF364"/>
</dbReference>
<feature type="domain" description="DUF4213" evidence="2">
    <location>
        <begin position="8"/>
        <end position="90"/>
    </location>
</feature>
<dbReference type="InParanoid" id="A0A1Q5PTC0"/>
<dbReference type="InterPro" id="IPR025251">
    <property type="entry name" value="DUF4213"/>
</dbReference>
<evidence type="ECO:0000259" key="1">
    <source>
        <dbReference type="Pfam" id="PF04016"/>
    </source>
</evidence>
<reference evidence="4" key="1">
    <citation type="submission" date="2016-12" db="EMBL/GenBank/DDBJ databases">
        <authorList>
            <person name="Meng X."/>
        </authorList>
    </citation>
    <scope>NUCLEOTIDE SEQUENCE [LARGE SCALE GENOMIC DNA]</scope>
    <source>
        <strain evidence="4">DSM 20732</strain>
    </source>
</reference>
<dbReference type="EMBL" id="MQVS01000015">
    <property type="protein sequence ID" value="OKL50804.1"/>
    <property type="molecule type" value="Genomic_DNA"/>
</dbReference>
<dbReference type="RefSeq" id="WP_073826234.1">
    <property type="nucleotide sequence ID" value="NZ_MQVS01000015.1"/>
</dbReference>
<evidence type="ECO:0000259" key="2">
    <source>
        <dbReference type="Pfam" id="PF13938"/>
    </source>
</evidence>
<dbReference type="OrthoDB" id="9806942at2"/>
<evidence type="ECO:0008006" key="5">
    <source>
        <dbReference type="Google" id="ProtNLM"/>
    </source>
</evidence>
<accession>A0A1Q5PTC0</accession>
<comment type="caution">
    <text evidence="3">The sequence shown here is derived from an EMBL/GenBank/DDBJ whole genome shotgun (WGS) entry which is preliminary data.</text>
</comment>
<dbReference type="SUPFAM" id="SSF159713">
    <property type="entry name" value="Dhaf3308-like"/>
    <property type="match status" value="1"/>
</dbReference>
<name>A0A1Q5PTC0_9ACTO</name>
<dbReference type="Pfam" id="PF04016">
    <property type="entry name" value="DUF364"/>
    <property type="match status" value="1"/>
</dbReference>
<feature type="domain" description="Putative heavy-metal chelation" evidence="1">
    <location>
        <begin position="118"/>
        <end position="237"/>
    </location>
</feature>
<evidence type="ECO:0000313" key="4">
    <source>
        <dbReference type="Proteomes" id="UP000185612"/>
    </source>
</evidence>
<protein>
    <recommendedName>
        <fullName evidence="5">DUF364 domain-containing protein</fullName>
    </recommendedName>
</protein>
<dbReference type="STRING" id="52770.BSZ40_10640"/>
<dbReference type="AlphaFoldDB" id="A0A1Q5PTC0"/>
<keyword evidence="4" id="KW-1185">Reference proteome</keyword>
<dbReference type="Pfam" id="PF13938">
    <property type="entry name" value="DUF4213"/>
    <property type="match status" value="1"/>
</dbReference>